<evidence type="ECO:0000313" key="7">
    <source>
        <dbReference type="Proteomes" id="UP000286716"/>
    </source>
</evidence>
<dbReference type="SUPFAM" id="SSF53474">
    <property type="entry name" value="alpha/beta-Hydrolases"/>
    <property type="match status" value="1"/>
</dbReference>
<name>A0A428X6E4_AMYBA</name>
<dbReference type="InterPro" id="IPR029058">
    <property type="entry name" value="AB_hydrolase_fold"/>
</dbReference>
<proteinExistence type="inferred from homology"/>
<feature type="compositionally biased region" description="Basic and acidic residues" evidence="4">
    <location>
        <begin position="390"/>
        <end position="421"/>
    </location>
</feature>
<dbReference type="InterPro" id="IPR051601">
    <property type="entry name" value="Serine_prot/Carboxylest_S33"/>
</dbReference>
<keyword evidence="2" id="KW-0732">Signal</keyword>
<protein>
    <recommendedName>
        <fullName evidence="5">AB hydrolase-1 domain-containing protein</fullName>
    </recommendedName>
</protein>
<keyword evidence="3" id="KW-0378">Hydrolase</keyword>
<organism evidence="6 7">
    <name type="scientific">Amycolatopsis balhimycina DSM 5908</name>
    <dbReference type="NCBI Taxonomy" id="1081091"/>
    <lineage>
        <taxon>Bacteria</taxon>
        <taxon>Bacillati</taxon>
        <taxon>Actinomycetota</taxon>
        <taxon>Actinomycetes</taxon>
        <taxon>Pseudonocardiales</taxon>
        <taxon>Pseudonocardiaceae</taxon>
        <taxon>Amycolatopsis</taxon>
    </lineage>
</organism>
<keyword evidence="7" id="KW-1185">Reference proteome</keyword>
<feature type="domain" description="AB hydrolase-1" evidence="5">
    <location>
        <begin position="147"/>
        <end position="303"/>
    </location>
</feature>
<dbReference type="PANTHER" id="PTHR43248">
    <property type="entry name" value="2-SUCCINYL-6-HYDROXY-2,4-CYCLOHEXADIENE-1-CARBOXYLATE SYNTHASE"/>
    <property type="match status" value="1"/>
</dbReference>
<dbReference type="GO" id="GO:0016787">
    <property type="term" value="F:hydrolase activity"/>
    <property type="evidence" value="ECO:0007669"/>
    <property type="project" value="UniProtKB-KW"/>
</dbReference>
<evidence type="ECO:0000259" key="5">
    <source>
        <dbReference type="Pfam" id="PF00561"/>
    </source>
</evidence>
<dbReference type="Proteomes" id="UP000286716">
    <property type="component" value="Unassembled WGS sequence"/>
</dbReference>
<evidence type="ECO:0000256" key="1">
    <source>
        <dbReference type="ARBA" id="ARBA00010088"/>
    </source>
</evidence>
<sequence length="457" mass="49945">MLPVPVYRSPLSEPGATGGITTTVADESLLRVVSGGVRTGTWLNPATARFPAVVLGQAAAERLGVVSPGTQVWLGGRYFTVVGMLEPVALAPDLDRAALIGAPVATELFGFDGSPTTVYERSADAAVDLRIEISRTKASDPALRQGVVLLNPGGPGGGGLAMPLETRGSELARHFDVIGFDPRGVGRSSALKCERIPDTRPATSRPADAGFTAFAEYARAHEAACRPAGGGIRPFINTANTARDMDVIRAALGESRINYLGYSYGTYLGAVYGSLFPRRLNRSVLDSSVHPSWLWREQAEQQSVANRFNVEQWATWVGRRDRTYHLGKSPVEVRPPPRRWRLSSPPDRFRSPAGGRKTGPATGRTEQLHVPFLHPAGETRPAEARGLSGRRGDPGRRRPRDPVRRRPRDGRGAWRPADFRARQRQARARRHQPLRHRQNRRLPDQRRAATVEVGMRG</sequence>
<dbReference type="InterPro" id="IPR000073">
    <property type="entry name" value="AB_hydrolase_1"/>
</dbReference>
<feature type="region of interest" description="Disordered" evidence="4">
    <location>
        <begin position="327"/>
        <end position="457"/>
    </location>
</feature>
<evidence type="ECO:0000256" key="4">
    <source>
        <dbReference type="SAM" id="MobiDB-lite"/>
    </source>
</evidence>
<feature type="compositionally biased region" description="Basic residues" evidence="4">
    <location>
        <begin position="422"/>
        <end position="440"/>
    </location>
</feature>
<comment type="caution">
    <text evidence="6">The sequence shown here is derived from an EMBL/GenBank/DDBJ whole genome shotgun (WGS) entry which is preliminary data.</text>
</comment>
<dbReference type="EMBL" id="QHHU01000001">
    <property type="protein sequence ID" value="RSM50890.1"/>
    <property type="molecule type" value="Genomic_DNA"/>
</dbReference>
<dbReference type="PANTHER" id="PTHR43248:SF29">
    <property type="entry name" value="TRIPEPTIDYL AMINOPEPTIDASE"/>
    <property type="match status" value="1"/>
</dbReference>
<reference evidence="6 7" key="1">
    <citation type="submission" date="2018-05" db="EMBL/GenBank/DDBJ databases">
        <title>Evolution of GPA BGCs.</title>
        <authorList>
            <person name="Waglechner N."/>
            <person name="Wright G.D."/>
        </authorList>
    </citation>
    <scope>NUCLEOTIDE SEQUENCE [LARGE SCALE GENOMIC DNA]</scope>
    <source>
        <strain evidence="6 7">DSM 5908</strain>
    </source>
</reference>
<evidence type="ECO:0000256" key="2">
    <source>
        <dbReference type="ARBA" id="ARBA00022729"/>
    </source>
</evidence>
<dbReference type="Gene3D" id="3.40.50.1820">
    <property type="entry name" value="alpha/beta hydrolase"/>
    <property type="match status" value="1"/>
</dbReference>
<gene>
    <name evidence="6" type="ORF">DMA12_01750</name>
</gene>
<comment type="similarity">
    <text evidence="1">Belongs to the peptidase S33 family.</text>
</comment>
<evidence type="ECO:0000313" key="6">
    <source>
        <dbReference type="EMBL" id="RSM50890.1"/>
    </source>
</evidence>
<dbReference type="Pfam" id="PF00561">
    <property type="entry name" value="Abhydrolase_1"/>
    <property type="match status" value="1"/>
</dbReference>
<accession>A0A428X6E4</accession>
<evidence type="ECO:0000256" key="3">
    <source>
        <dbReference type="ARBA" id="ARBA00022801"/>
    </source>
</evidence>
<dbReference type="AlphaFoldDB" id="A0A428X6E4"/>